<comment type="similarity">
    <text evidence="1">Belongs to the aldehyde dehydrogenase family.</text>
</comment>
<evidence type="ECO:0000313" key="6">
    <source>
        <dbReference type="Proteomes" id="UP000193040"/>
    </source>
</evidence>
<keyword evidence="2" id="KW-0560">Oxidoreductase</keyword>
<dbReference type="PANTHER" id="PTHR42986">
    <property type="entry name" value="BENZALDEHYDE DEHYDROGENASE YFMT"/>
    <property type="match status" value="1"/>
</dbReference>
<dbReference type="GO" id="GO:0016620">
    <property type="term" value="F:oxidoreductase activity, acting on the aldehyde or oxo group of donors, NAD or NADP as acceptor"/>
    <property type="evidence" value="ECO:0007669"/>
    <property type="project" value="InterPro"/>
</dbReference>
<evidence type="ECO:0000259" key="4">
    <source>
        <dbReference type="Pfam" id="PF00171"/>
    </source>
</evidence>
<dbReference type="InterPro" id="IPR016163">
    <property type="entry name" value="Ald_DH_C"/>
</dbReference>
<proteinExistence type="inferred from homology"/>
<dbReference type="EMBL" id="MZZM01000042">
    <property type="protein sequence ID" value="ORJ53001.1"/>
    <property type="molecule type" value="Genomic_DNA"/>
</dbReference>
<keyword evidence="6" id="KW-1185">Reference proteome</keyword>
<protein>
    <recommendedName>
        <fullName evidence="4">Aldehyde dehydrogenase domain-containing protein</fullName>
    </recommendedName>
</protein>
<evidence type="ECO:0000256" key="3">
    <source>
        <dbReference type="ARBA" id="ARBA00023027"/>
    </source>
</evidence>
<dbReference type="InterPro" id="IPR015590">
    <property type="entry name" value="Aldehyde_DH_dom"/>
</dbReference>
<dbReference type="Pfam" id="PF00171">
    <property type="entry name" value="Aldedh"/>
    <property type="match status" value="1"/>
</dbReference>
<feature type="domain" description="Aldehyde dehydrogenase" evidence="4">
    <location>
        <begin position="35"/>
        <end position="491"/>
    </location>
</feature>
<dbReference type="InterPro" id="IPR016160">
    <property type="entry name" value="Ald_DH_CS_CYS"/>
</dbReference>
<dbReference type="Gene3D" id="3.40.309.10">
    <property type="entry name" value="Aldehyde Dehydrogenase, Chain A, domain 2"/>
    <property type="match status" value="1"/>
</dbReference>
<dbReference type="SUPFAM" id="SSF53720">
    <property type="entry name" value="ALDH-like"/>
    <property type="match status" value="1"/>
</dbReference>
<accession>A0A1X0XJE7</accession>
<dbReference type="AlphaFoldDB" id="A0A1X0XJE7"/>
<reference evidence="5 6" key="1">
    <citation type="submission" date="2017-03" db="EMBL/GenBank/DDBJ databases">
        <title>Genomic insights into Mycobacterium simiae human colonization.</title>
        <authorList>
            <person name="Steffani J.L."/>
            <person name="Brunck M.E."/>
            <person name="Cruz E."/>
            <person name="Montiel R."/>
            <person name="Barona F."/>
        </authorList>
    </citation>
    <scope>NUCLEOTIDE SEQUENCE [LARGE SCALE GENOMIC DNA]</scope>
    <source>
        <strain evidence="5 6">MsiGto</strain>
    </source>
</reference>
<evidence type="ECO:0000313" key="5">
    <source>
        <dbReference type="EMBL" id="ORJ53001.1"/>
    </source>
</evidence>
<dbReference type="Proteomes" id="UP000193040">
    <property type="component" value="Unassembled WGS sequence"/>
</dbReference>
<keyword evidence="3" id="KW-0520">NAD</keyword>
<comment type="caution">
    <text evidence="5">The sequence shown here is derived from an EMBL/GenBank/DDBJ whole genome shotgun (WGS) entry which is preliminary data.</text>
</comment>
<evidence type="ECO:0000256" key="1">
    <source>
        <dbReference type="ARBA" id="ARBA00009986"/>
    </source>
</evidence>
<dbReference type="PANTHER" id="PTHR42986:SF1">
    <property type="entry name" value="BENZALDEHYDE DEHYDROGENASE YFMT"/>
    <property type="match status" value="1"/>
</dbReference>
<dbReference type="InterPro" id="IPR016162">
    <property type="entry name" value="Ald_DH_N"/>
</dbReference>
<dbReference type="InterPro" id="IPR016161">
    <property type="entry name" value="Ald_DH/histidinol_DH"/>
</dbReference>
<gene>
    <name evidence="5" type="ORF">B5M45_29770</name>
</gene>
<name>A0A1X0XJE7_MYCSI</name>
<dbReference type="PROSITE" id="PS00070">
    <property type="entry name" value="ALDEHYDE_DEHYDR_CYS"/>
    <property type="match status" value="1"/>
</dbReference>
<evidence type="ECO:0000256" key="2">
    <source>
        <dbReference type="ARBA" id="ARBA00023002"/>
    </source>
</evidence>
<organism evidence="5 6">
    <name type="scientific">Mycobacterium simiae</name>
    <name type="common">Mycobacterium habana</name>
    <dbReference type="NCBI Taxonomy" id="1784"/>
    <lineage>
        <taxon>Bacteria</taxon>
        <taxon>Bacillati</taxon>
        <taxon>Actinomycetota</taxon>
        <taxon>Actinomycetes</taxon>
        <taxon>Mycobacteriales</taxon>
        <taxon>Mycobacteriaceae</taxon>
        <taxon>Mycobacterium</taxon>
        <taxon>Mycobacterium simiae complex</taxon>
    </lineage>
</organism>
<sequence>MDEHMSSVMDSPAPTTTPRLFDLHMLDGAIYSGGWVKGDSRVDVVEPATGAVLATVGLGSAETVSKAARMAAQAQREWVRVPPEEKRRLFIRAEQVMRSFAEEYTEWVVREVGAPRSKARFEIEFLADEFLEAASYPTQSHGEILADRDNRHSYALQIPFGVTAGITPSNVPLTLGARYVAPALATGNAVLLKPHKTAIMSSGFVFARVLEEAGFPENLFHCIPAEGADAEAFETDPLISMVHFTGSTATGERVAEAASRTLKHVSISGSGKNPFVVLDDVENFDEMISAALYASFYFSGQVCMAAGRHLVHRTLHDRYIEALAAEATKLVVDDPWANPEASYGPMTLPGAVDRMQEIVADAVSKGATLHLGGSKRGPYFPPTILSGVAPGMRAWEEEIFGPIAAVTAFDTDAEAIDKANDTPYGLSAAVYGSPQRASRVGLAIESGMVHINDKPVDDAAYVPFGGVKLSGNGGRYGARVNWAEYTQTKWVTLSPSARHVPFGH</sequence>
<dbReference type="Gene3D" id="3.40.605.10">
    <property type="entry name" value="Aldehyde Dehydrogenase, Chain A, domain 1"/>
    <property type="match status" value="1"/>
</dbReference>